<protein>
    <submittedName>
        <fullName evidence="3">Alpha/beta-hydrolase</fullName>
    </submittedName>
</protein>
<keyword evidence="4" id="KW-1185">Reference proteome</keyword>
<feature type="domain" description="BD-FAE-like" evidence="2">
    <location>
        <begin position="23"/>
        <end position="141"/>
    </location>
</feature>
<dbReference type="PANTHER" id="PTHR48081">
    <property type="entry name" value="AB HYDROLASE SUPERFAMILY PROTEIN C4A8.06C"/>
    <property type="match status" value="1"/>
</dbReference>
<evidence type="ECO:0000259" key="2">
    <source>
        <dbReference type="Pfam" id="PF20434"/>
    </source>
</evidence>
<dbReference type="SUPFAM" id="SSF53474">
    <property type="entry name" value="alpha/beta-Hydrolases"/>
    <property type="match status" value="1"/>
</dbReference>
<evidence type="ECO:0000256" key="1">
    <source>
        <dbReference type="ARBA" id="ARBA00022801"/>
    </source>
</evidence>
<proteinExistence type="predicted"/>
<dbReference type="InterPro" id="IPR049492">
    <property type="entry name" value="BD-FAE-like_dom"/>
</dbReference>
<evidence type="ECO:0000313" key="4">
    <source>
        <dbReference type="Proteomes" id="UP000799423"/>
    </source>
</evidence>
<reference evidence="3" key="1">
    <citation type="submission" date="2020-01" db="EMBL/GenBank/DDBJ databases">
        <authorList>
            <consortium name="DOE Joint Genome Institute"/>
            <person name="Haridas S."/>
            <person name="Albert R."/>
            <person name="Binder M."/>
            <person name="Bloem J."/>
            <person name="Labutti K."/>
            <person name="Salamov A."/>
            <person name="Andreopoulos B."/>
            <person name="Baker S.E."/>
            <person name="Barry K."/>
            <person name="Bills G."/>
            <person name="Bluhm B.H."/>
            <person name="Cannon C."/>
            <person name="Castanera R."/>
            <person name="Culley D.E."/>
            <person name="Daum C."/>
            <person name="Ezra D."/>
            <person name="Gonzalez J.B."/>
            <person name="Henrissat B."/>
            <person name="Kuo A."/>
            <person name="Liang C."/>
            <person name="Lipzen A."/>
            <person name="Lutzoni F."/>
            <person name="Magnuson J."/>
            <person name="Mondo S."/>
            <person name="Nolan M."/>
            <person name="Ohm R."/>
            <person name="Pangilinan J."/>
            <person name="Park H.-J."/>
            <person name="Ramirez L."/>
            <person name="Alfaro M."/>
            <person name="Sun H."/>
            <person name="Tritt A."/>
            <person name="Yoshinaga Y."/>
            <person name="Zwiers L.-H."/>
            <person name="Turgeon B.G."/>
            <person name="Goodwin S.B."/>
            <person name="Spatafora J.W."/>
            <person name="Crous P.W."/>
            <person name="Grigoriev I.V."/>
        </authorList>
    </citation>
    <scope>NUCLEOTIDE SEQUENCE</scope>
    <source>
        <strain evidence="3">IPT5</strain>
    </source>
</reference>
<dbReference type="InterPro" id="IPR029058">
    <property type="entry name" value="AB_hydrolase_fold"/>
</dbReference>
<dbReference type="OrthoDB" id="19653at2759"/>
<organism evidence="3 4">
    <name type="scientific">Plenodomus tracheiphilus IPT5</name>
    <dbReference type="NCBI Taxonomy" id="1408161"/>
    <lineage>
        <taxon>Eukaryota</taxon>
        <taxon>Fungi</taxon>
        <taxon>Dikarya</taxon>
        <taxon>Ascomycota</taxon>
        <taxon>Pezizomycotina</taxon>
        <taxon>Dothideomycetes</taxon>
        <taxon>Pleosporomycetidae</taxon>
        <taxon>Pleosporales</taxon>
        <taxon>Pleosporineae</taxon>
        <taxon>Leptosphaeriaceae</taxon>
        <taxon>Plenodomus</taxon>
    </lineage>
</organism>
<gene>
    <name evidence="3" type="ORF">T440DRAFT_453603</name>
</gene>
<dbReference type="Gene3D" id="3.40.50.1820">
    <property type="entry name" value="alpha/beta hydrolase"/>
    <property type="match status" value="1"/>
</dbReference>
<evidence type="ECO:0000313" key="3">
    <source>
        <dbReference type="EMBL" id="KAF2848749.1"/>
    </source>
</evidence>
<name>A0A6A7B339_9PLEO</name>
<keyword evidence="1 3" id="KW-0378">Hydrolase</keyword>
<dbReference type="PANTHER" id="PTHR48081:SF3">
    <property type="entry name" value="ALPHA_BETA HYDROLASE FOLD-3 DOMAIN-CONTAINING PROTEIN"/>
    <property type="match status" value="1"/>
</dbReference>
<dbReference type="EMBL" id="MU006315">
    <property type="protein sequence ID" value="KAF2848749.1"/>
    <property type="molecule type" value="Genomic_DNA"/>
</dbReference>
<dbReference type="Pfam" id="PF20434">
    <property type="entry name" value="BD-FAE"/>
    <property type="match status" value="1"/>
</dbReference>
<accession>A0A6A7B339</accession>
<dbReference type="GO" id="GO:0016787">
    <property type="term" value="F:hydrolase activity"/>
    <property type="evidence" value="ECO:0007669"/>
    <property type="project" value="UniProtKB-KW"/>
</dbReference>
<dbReference type="AlphaFoldDB" id="A0A6A7B339"/>
<dbReference type="Proteomes" id="UP000799423">
    <property type="component" value="Unassembled WGS sequence"/>
</dbReference>
<sequence length="332" mass="35956">MHPLKPSLRTPYKHISTTPIPTDIYLPPPSPSHPPACPVLLMIHGGAFMLGHAGMNNKDQIQDALDRGWIVLALEHRLCPGVNVLEGPITDVRDALAWVYNGGLSNALVGQEWEGSVDEERVVVMGTSSGGHLALCTAFNTPRTPLAILDFYGAKNFSDPFWTQPLPSLPASFSTPLPPSTIQTIESEHTILIGGVSLEGQTTSTSTYLEQNPHPRKTYTMHALKTGTLLPRIYPLFPSHIADIDPALNLSAQWPPIGIVHGTADVMIPLRLSTAFAQELGAVGGDVRVWEVQGEGHTFCGGMKRGGETWRVQRRGWEWLEGVVKGSYGGGV</sequence>
<dbReference type="InterPro" id="IPR050300">
    <property type="entry name" value="GDXG_lipolytic_enzyme"/>
</dbReference>